<dbReference type="InterPro" id="IPR036237">
    <property type="entry name" value="Xyl_isomerase-like_sf"/>
</dbReference>
<keyword evidence="2" id="KW-0413">Isomerase</keyword>
<evidence type="ECO:0000259" key="1">
    <source>
        <dbReference type="Pfam" id="PF01261"/>
    </source>
</evidence>
<dbReference type="OrthoDB" id="9801960at2"/>
<dbReference type="AlphaFoldDB" id="A0A1T4LSU3"/>
<dbReference type="Proteomes" id="UP000190102">
    <property type="component" value="Unassembled WGS sequence"/>
</dbReference>
<organism evidence="2 3">
    <name type="scientific">Trichlorobacter thiogenes</name>
    <dbReference type="NCBI Taxonomy" id="115783"/>
    <lineage>
        <taxon>Bacteria</taxon>
        <taxon>Pseudomonadati</taxon>
        <taxon>Thermodesulfobacteriota</taxon>
        <taxon>Desulfuromonadia</taxon>
        <taxon>Geobacterales</taxon>
        <taxon>Geobacteraceae</taxon>
        <taxon>Trichlorobacter</taxon>
    </lineage>
</organism>
<reference evidence="3" key="1">
    <citation type="submission" date="2017-02" db="EMBL/GenBank/DDBJ databases">
        <authorList>
            <person name="Varghese N."/>
            <person name="Submissions S."/>
        </authorList>
    </citation>
    <scope>NUCLEOTIDE SEQUENCE [LARGE SCALE GENOMIC DNA]</scope>
    <source>
        <strain evidence="3">ATCC BAA-34</strain>
    </source>
</reference>
<feature type="domain" description="Xylose isomerase-like TIM barrel" evidence="1">
    <location>
        <begin position="39"/>
        <end position="251"/>
    </location>
</feature>
<dbReference type="SUPFAM" id="SSF51658">
    <property type="entry name" value="Xylose isomerase-like"/>
    <property type="match status" value="1"/>
</dbReference>
<name>A0A1T4LSU3_9BACT</name>
<accession>A0A1T4LSU3</accession>
<dbReference type="Pfam" id="PF01261">
    <property type="entry name" value="AP_endonuc_2"/>
    <property type="match status" value="1"/>
</dbReference>
<dbReference type="EMBL" id="FUWR01000003">
    <property type="protein sequence ID" value="SJZ57534.1"/>
    <property type="molecule type" value="Genomic_DNA"/>
</dbReference>
<evidence type="ECO:0000313" key="3">
    <source>
        <dbReference type="Proteomes" id="UP000190102"/>
    </source>
</evidence>
<sequence>MPSLLCAHIPWPRLAEHRSYLLEELINPELYLPADSLDTLNTAALQTLANDLASHGLSCTIHATFMDLNPGSVDRAVRETTRQRVEQTLDCAEILKARVVVFHPGYSRLSYGSAVDTWVANTVSFWQQQLPRIRQAGCKVALENIFEEEPSTLVQVLNQLDRTLFGHCFDSGHFNMFCTVSLEEWFTALGSFIIESHLHDNHGVADEHLPVGEGEIDFQKVTDLLKQYAPQAVWTLEAHSRERLERSMQAIQRYL</sequence>
<dbReference type="RefSeq" id="WP_078789301.1">
    <property type="nucleotide sequence ID" value="NZ_FUWR01000003.1"/>
</dbReference>
<dbReference type="PANTHER" id="PTHR12110:SF21">
    <property type="entry name" value="XYLOSE ISOMERASE-LIKE TIM BARREL DOMAIN-CONTAINING PROTEIN"/>
    <property type="match status" value="1"/>
</dbReference>
<dbReference type="InterPro" id="IPR050312">
    <property type="entry name" value="IolE/XylAMocC-like"/>
</dbReference>
<protein>
    <submittedName>
        <fullName evidence="2">Sugar phosphate isomerase/epimerase</fullName>
    </submittedName>
</protein>
<dbReference type="PANTHER" id="PTHR12110">
    <property type="entry name" value="HYDROXYPYRUVATE ISOMERASE"/>
    <property type="match status" value="1"/>
</dbReference>
<proteinExistence type="predicted"/>
<evidence type="ECO:0000313" key="2">
    <source>
        <dbReference type="EMBL" id="SJZ57534.1"/>
    </source>
</evidence>
<gene>
    <name evidence="2" type="ORF">SAMN02745119_01029</name>
</gene>
<dbReference type="STRING" id="115783.SAMN02745119_01029"/>
<dbReference type="Gene3D" id="3.20.20.150">
    <property type="entry name" value="Divalent-metal-dependent TIM barrel enzymes"/>
    <property type="match status" value="1"/>
</dbReference>
<keyword evidence="3" id="KW-1185">Reference proteome</keyword>
<dbReference type="GO" id="GO:0016853">
    <property type="term" value="F:isomerase activity"/>
    <property type="evidence" value="ECO:0007669"/>
    <property type="project" value="UniProtKB-KW"/>
</dbReference>
<dbReference type="InterPro" id="IPR013022">
    <property type="entry name" value="Xyl_isomerase-like_TIM-brl"/>
</dbReference>